<evidence type="ECO:0000313" key="12">
    <source>
        <dbReference type="Proteomes" id="UP001058330"/>
    </source>
</evidence>
<name>A0ABY5RBG0_HALLR</name>
<evidence type="ECO:0000256" key="9">
    <source>
        <dbReference type="SAM" id="MobiDB-lite"/>
    </source>
</evidence>
<keyword evidence="3" id="KW-0808">Transferase</keyword>
<evidence type="ECO:0000256" key="5">
    <source>
        <dbReference type="ARBA" id="ARBA00022747"/>
    </source>
</evidence>
<dbReference type="Gene3D" id="3.40.50.150">
    <property type="entry name" value="Vaccinia Virus protein VP39"/>
    <property type="match status" value="2"/>
</dbReference>
<dbReference type="RefSeq" id="WP_258302082.1">
    <property type="nucleotide sequence ID" value="NZ_CP078063.1"/>
</dbReference>
<accession>A0ABY5RBG0</accession>
<dbReference type="InterPro" id="IPR002941">
    <property type="entry name" value="DNA_methylase_N4/N6"/>
</dbReference>
<evidence type="ECO:0000256" key="2">
    <source>
        <dbReference type="ARBA" id="ARBA00022603"/>
    </source>
</evidence>
<evidence type="ECO:0000313" key="11">
    <source>
        <dbReference type="EMBL" id="UVE49656.1"/>
    </source>
</evidence>
<evidence type="ECO:0000256" key="4">
    <source>
        <dbReference type="ARBA" id="ARBA00022691"/>
    </source>
</evidence>
<feature type="domain" description="DNA methylase N-4/N-6" evidence="10">
    <location>
        <begin position="34"/>
        <end position="204"/>
    </location>
</feature>
<organism evidence="11 12">
    <name type="scientific">Haloferax larsenii</name>
    <dbReference type="NCBI Taxonomy" id="302484"/>
    <lineage>
        <taxon>Archaea</taxon>
        <taxon>Methanobacteriati</taxon>
        <taxon>Methanobacteriota</taxon>
        <taxon>Stenosarchaea group</taxon>
        <taxon>Halobacteria</taxon>
        <taxon>Halobacteriales</taxon>
        <taxon>Haloferacaceae</taxon>
        <taxon>Haloferax</taxon>
    </lineage>
</organism>
<comment type="similarity">
    <text evidence="1">Belongs to the N(4)/N(6)-methyltransferase family. N(4) subfamily.</text>
</comment>
<proteinExistence type="inferred from homology"/>
<dbReference type="PRINTS" id="PR00508">
    <property type="entry name" value="S21N4MTFRASE"/>
</dbReference>
<dbReference type="Pfam" id="PF01555">
    <property type="entry name" value="N6_N4_Mtase"/>
    <property type="match status" value="1"/>
</dbReference>
<dbReference type="GeneID" id="74529670"/>
<keyword evidence="4 8" id="KW-0949">S-adenosyl-L-methionine</keyword>
<comment type="catalytic activity">
    <reaction evidence="7 8">
        <text>a 2'-deoxycytidine in DNA + S-adenosyl-L-methionine = an N(4)-methyl-2'-deoxycytidine in DNA + S-adenosyl-L-homocysteine + H(+)</text>
        <dbReference type="Rhea" id="RHEA:16857"/>
        <dbReference type="Rhea" id="RHEA-COMP:11369"/>
        <dbReference type="Rhea" id="RHEA-COMP:13674"/>
        <dbReference type="ChEBI" id="CHEBI:15378"/>
        <dbReference type="ChEBI" id="CHEBI:57856"/>
        <dbReference type="ChEBI" id="CHEBI:59789"/>
        <dbReference type="ChEBI" id="CHEBI:85452"/>
        <dbReference type="ChEBI" id="CHEBI:137933"/>
        <dbReference type="EC" id="2.1.1.113"/>
    </reaction>
</comment>
<dbReference type="InterPro" id="IPR017985">
    <property type="entry name" value="MeTrfase_CN4_CS"/>
</dbReference>
<dbReference type="PROSITE" id="PS00093">
    <property type="entry name" value="N4_MTASE"/>
    <property type="match status" value="1"/>
</dbReference>
<evidence type="ECO:0000256" key="8">
    <source>
        <dbReference type="RuleBase" id="RU362026"/>
    </source>
</evidence>
<dbReference type="EC" id="2.1.1.113" evidence="8"/>
<keyword evidence="12" id="KW-1185">Reference proteome</keyword>
<dbReference type="SUPFAM" id="SSF53335">
    <property type="entry name" value="S-adenosyl-L-methionine-dependent methyltransferases"/>
    <property type="match status" value="2"/>
</dbReference>
<dbReference type="InterPro" id="IPR001091">
    <property type="entry name" value="RM_Methyltransferase"/>
</dbReference>
<dbReference type="Proteomes" id="UP001058330">
    <property type="component" value="Chromosome"/>
</dbReference>
<keyword evidence="2 8" id="KW-0489">Methyltransferase</keyword>
<evidence type="ECO:0000256" key="6">
    <source>
        <dbReference type="ARBA" id="ARBA00023125"/>
    </source>
</evidence>
<evidence type="ECO:0000256" key="7">
    <source>
        <dbReference type="ARBA" id="ARBA00049120"/>
    </source>
</evidence>
<feature type="region of interest" description="Disordered" evidence="9">
    <location>
        <begin position="1"/>
        <end position="26"/>
    </location>
</feature>
<evidence type="ECO:0000259" key="10">
    <source>
        <dbReference type="Pfam" id="PF01555"/>
    </source>
</evidence>
<dbReference type="InterPro" id="IPR029063">
    <property type="entry name" value="SAM-dependent_MTases_sf"/>
</dbReference>
<feature type="compositionally biased region" description="Basic and acidic residues" evidence="9">
    <location>
        <begin position="14"/>
        <end position="26"/>
    </location>
</feature>
<dbReference type="EMBL" id="CP078063">
    <property type="protein sequence ID" value="UVE49656.1"/>
    <property type="molecule type" value="Genomic_DNA"/>
</dbReference>
<sequence>MTDESLKYPTPDRSPTHETHEADARDLPLEDNTVDFIVTSPPYWQKRDYGFEDQIGQEETPEEYVEVIIETLDEWRRVLTDHGSIFFNIGDTYEKRSLTGIPWKVAEAAREDGWLVRNEIQWVKESGMPDPAKNRLANRHEPIFHFTQNNDYYYDQHGYSHKYGYNGANPSDVWNVGFERNTGGHLAPFPSELVERAVTLGCPPAVCTECGEPRTRELRRTDKLDESRSQAKRAMEIYEQSDLTKEHIRAIQSYGISDAGKAREIQDGTGRNAEEVQELAEEAKEVLGGYFREFTFAKKETSGWSECDCDAPTRPGVMMDPFCGTGTSLDAAANMGFSTVGVDLDPPEEIQMSLGASVQQG</sequence>
<reference evidence="11" key="1">
    <citation type="submission" date="2021-07" db="EMBL/GenBank/DDBJ databases">
        <title>Studies on halocins as antimicrobial molecules from haloarchaea.</title>
        <authorList>
            <person name="Kumar S."/>
            <person name="Khare S.K."/>
        </authorList>
    </citation>
    <scope>NUCLEOTIDE SEQUENCE</scope>
    <source>
        <strain evidence="11">NCIM 5678</strain>
    </source>
</reference>
<evidence type="ECO:0000256" key="3">
    <source>
        <dbReference type="ARBA" id="ARBA00022679"/>
    </source>
</evidence>
<keyword evidence="5 8" id="KW-0680">Restriction system</keyword>
<gene>
    <name evidence="11" type="ORF">KU306_12150</name>
</gene>
<keyword evidence="6" id="KW-0238">DNA-binding</keyword>
<evidence type="ECO:0000256" key="1">
    <source>
        <dbReference type="ARBA" id="ARBA00010203"/>
    </source>
</evidence>
<protein>
    <recommendedName>
        <fullName evidence="8">Type II methyltransferase</fullName>
        <ecNumber evidence="8">2.1.1.113</ecNumber>
    </recommendedName>
    <alternativeName>
        <fullName evidence="8">N-4 cytosine-specific methyltransferase</fullName>
    </alternativeName>
</protein>